<feature type="compositionally biased region" description="Basic and acidic residues" evidence="1">
    <location>
        <begin position="450"/>
        <end position="465"/>
    </location>
</feature>
<feature type="region of interest" description="Disordered" evidence="1">
    <location>
        <begin position="220"/>
        <end position="246"/>
    </location>
</feature>
<reference evidence="2 3" key="1">
    <citation type="submission" date="2016-06" db="EMBL/GenBank/DDBJ databases">
        <title>Evolution of pathogenesis and genome organization in the Tremellales.</title>
        <authorList>
            <person name="Cuomo C."/>
            <person name="Litvintseva A."/>
            <person name="Heitman J."/>
            <person name="Chen Y."/>
            <person name="Sun S."/>
            <person name="Springer D."/>
            <person name="Dromer F."/>
            <person name="Young S."/>
            <person name="Zeng Q."/>
            <person name="Chapman S."/>
            <person name="Gujja S."/>
            <person name="Saif S."/>
            <person name="Birren B."/>
        </authorList>
    </citation>
    <scope>NUCLEOTIDE SEQUENCE [LARGE SCALE GENOMIC DNA]</scope>
    <source>
        <strain evidence="2 3">ATCC 28783</strain>
    </source>
</reference>
<feature type="compositionally biased region" description="Low complexity" evidence="1">
    <location>
        <begin position="470"/>
        <end position="482"/>
    </location>
</feature>
<feature type="compositionally biased region" description="Polar residues" evidence="1">
    <location>
        <begin position="334"/>
        <end position="350"/>
    </location>
</feature>
<dbReference type="EMBL" id="SDIL01000008">
    <property type="protein sequence ID" value="RXK41490.1"/>
    <property type="molecule type" value="Genomic_DNA"/>
</dbReference>
<organism evidence="2 3">
    <name type="scientific">Tremella mesenterica</name>
    <name type="common">Jelly fungus</name>
    <dbReference type="NCBI Taxonomy" id="5217"/>
    <lineage>
        <taxon>Eukaryota</taxon>
        <taxon>Fungi</taxon>
        <taxon>Dikarya</taxon>
        <taxon>Basidiomycota</taxon>
        <taxon>Agaricomycotina</taxon>
        <taxon>Tremellomycetes</taxon>
        <taxon>Tremellales</taxon>
        <taxon>Tremellaceae</taxon>
        <taxon>Tremella</taxon>
    </lineage>
</organism>
<feature type="region of interest" description="Disordered" evidence="1">
    <location>
        <begin position="294"/>
        <end position="512"/>
    </location>
</feature>
<feature type="compositionally biased region" description="Basic and acidic residues" evidence="1">
    <location>
        <begin position="409"/>
        <end position="419"/>
    </location>
</feature>
<dbReference type="VEuPathDB" id="FungiDB:TREMEDRAFT_58037"/>
<gene>
    <name evidence="2" type="ORF">M231_01198</name>
</gene>
<sequence>MISSQQDIAGPFTSEQTRMLTTWTLHKLRDESPLMRDKLATHAFVVRSQTFEPLTPGPFLRWVGPAIKLERGDEISESEDKSNVEALHRGIQFTLRMCSILHRETKKSWEDYLKDTAPYAQTCSTALVALLQTGEPTGYKLYPMLEVMDLILCEAQGVGSHNREHWIQWMDQAASLLVRNSKFIPAPLREMLESEVNRFSTYIDWARQCPIQRFQSFDKSVSKDPKSAMPANFLVPSSNRSRKCDRPHVLHPKEDVQSECPVFSSDTAAIMKQYIKEHESLVKGEETLHATLGTLEAYPARTEATAGGPEEEEEEQEQEQEDDNDGDSGADKANSFNRESVTGVDNQSIMVGSHHSALSEINAVPPAPGSNNVNESEHVSKLDVSLHGASIKPRNTDGGLGGSQTSHLLSDHVPEDKHQASALEVSGSSKEMNEAPSKIENGFCVAFSDRQSDNEGRPLEEEKCKPPSLNSRSRGNSGAASSIASHDRESISPLDTPSSSKEHSMDLPVSLEPNVPGNVLLNRHPSAPDGSVQLKYSRLVTAELDTKYELTVGVKSTEICTLKKVKSLPTLPVSSTGAYTPGRHRRRASISHIIPRDRHLPSHDALSDIPAAVDQESMTTSDDRKEILFPTLNSKTTDGVKEDNPPDIHAVSRRELTGDDYDSTFHGIPLSLTEHPRVGDGEAATFVPSYPVPMAPTPYAWTANTGVFEYPQGYDRYPSLYYQQGQPHPKPYPPPGH</sequence>
<evidence type="ECO:0000313" key="2">
    <source>
        <dbReference type="EMBL" id="RXK41490.1"/>
    </source>
</evidence>
<protein>
    <submittedName>
        <fullName evidence="2">Uncharacterized protein</fullName>
    </submittedName>
</protein>
<dbReference type="AlphaFoldDB" id="A0A4Q1BU00"/>
<comment type="caution">
    <text evidence="2">The sequence shown here is derived from an EMBL/GenBank/DDBJ whole genome shotgun (WGS) entry which is preliminary data.</text>
</comment>
<proteinExistence type="predicted"/>
<accession>A0A4Q1BU00</accession>
<keyword evidence="3" id="KW-1185">Reference proteome</keyword>
<dbReference type="VEuPathDB" id="FungiDB:TREMEDRAFT_58036"/>
<dbReference type="InParanoid" id="A0A4Q1BU00"/>
<evidence type="ECO:0000313" key="3">
    <source>
        <dbReference type="Proteomes" id="UP000289152"/>
    </source>
</evidence>
<feature type="compositionally biased region" description="Acidic residues" evidence="1">
    <location>
        <begin position="309"/>
        <end position="328"/>
    </location>
</feature>
<dbReference type="Proteomes" id="UP000289152">
    <property type="component" value="Unassembled WGS sequence"/>
</dbReference>
<name>A0A4Q1BU00_TREME</name>
<evidence type="ECO:0000256" key="1">
    <source>
        <dbReference type="SAM" id="MobiDB-lite"/>
    </source>
</evidence>